<organism evidence="1 2">
    <name type="scientific">Cuspidothrix issatschenkoi CHARLIE-1</name>
    <dbReference type="NCBI Taxonomy" id="2052836"/>
    <lineage>
        <taxon>Bacteria</taxon>
        <taxon>Bacillati</taxon>
        <taxon>Cyanobacteriota</taxon>
        <taxon>Cyanophyceae</taxon>
        <taxon>Nostocales</taxon>
        <taxon>Aphanizomenonaceae</taxon>
        <taxon>Cuspidothrix</taxon>
    </lineage>
</organism>
<name>A0A2S6CZW2_9CYAN</name>
<sequence>MQNKFYILEREQGTGNREQIRNTEIFLFSKNVKLILLRYLYLGFWFLQQALNTSKQRHKMSNFTFVNFIPEFGNAKN</sequence>
<proteinExistence type="predicted"/>
<dbReference type="EMBL" id="PGEM01000003">
    <property type="protein sequence ID" value="PPJ65247.1"/>
    <property type="molecule type" value="Genomic_DNA"/>
</dbReference>
<dbReference type="AlphaFoldDB" id="A0A2S6CZW2"/>
<gene>
    <name evidence="1" type="ORF">CUN59_00320</name>
</gene>
<evidence type="ECO:0000313" key="2">
    <source>
        <dbReference type="Proteomes" id="UP000239589"/>
    </source>
</evidence>
<keyword evidence="2" id="KW-1185">Reference proteome</keyword>
<comment type="caution">
    <text evidence="1">The sequence shown here is derived from an EMBL/GenBank/DDBJ whole genome shotgun (WGS) entry which is preliminary data.</text>
</comment>
<reference evidence="1 2" key="1">
    <citation type="submission" date="2018-02" db="EMBL/GenBank/DDBJ databases">
        <title>Discovery of a pederin family compound in a non-symbiotic bloom-forming cyanobacterium.</title>
        <authorList>
            <person name="Kust A."/>
            <person name="Mares J."/>
            <person name="Jokela J."/>
            <person name="Urajova P."/>
            <person name="Hajek J."/>
            <person name="Saurav K."/>
            <person name="Voracova K."/>
            <person name="Fewer D.P."/>
            <person name="Haapaniemi E."/>
            <person name="Permi P."/>
            <person name="Rehakova K."/>
            <person name="Sivonen K."/>
            <person name="Hrouzek P."/>
        </authorList>
    </citation>
    <scope>NUCLEOTIDE SEQUENCE [LARGE SCALE GENOMIC DNA]</scope>
    <source>
        <strain evidence="1 2">CHARLIE-1</strain>
    </source>
</reference>
<accession>A0A2S6CZW2</accession>
<evidence type="ECO:0000313" key="1">
    <source>
        <dbReference type="EMBL" id="PPJ65247.1"/>
    </source>
</evidence>
<dbReference type="Proteomes" id="UP000239589">
    <property type="component" value="Unassembled WGS sequence"/>
</dbReference>
<protein>
    <submittedName>
        <fullName evidence="1">Uncharacterized protein</fullName>
    </submittedName>
</protein>